<reference evidence="1 2" key="1">
    <citation type="submission" date="2021-06" db="EMBL/GenBank/DDBJ databases">
        <authorList>
            <person name="Kallberg Y."/>
            <person name="Tangrot J."/>
            <person name="Rosling A."/>
        </authorList>
    </citation>
    <scope>NUCLEOTIDE SEQUENCE [LARGE SCALE GENOMIC DNA]</scope>
    <source>
        <strain evidence="1 2">120-4 pot B 10/14</strain>
    </source>
</reference>
<dbReference type="Proteomes" id="UP000789901">
    <property type="component" value="Unassembled WGS sequence"/>
</dbReference>
<gene>
    <name evidence="1" type="ORF">GMARGA_LOCUS204</name>
</gene>
<protein>
    <submittedName>
        <fullName evidence="1">29057_t:CDS:1</fullName>
    </submittedName>
</protein>
<dbReference type="Gene3D" id="3.40.50.450">
    <property type="match status" value="1"/>
</dbReference>
<evidence type="ECO:0000313" key="1">
    <source>
        <dbReference type="EMBL" id="CAG8458913.1"/>
    </source>
</evidence>
<dbReference type="InterPro" id="IPR024755">
    <property type="entry name" value="cpYpsA"/>
</dbReference>
<keyword evidence="2" id="KW-1185">Reference proteome</keyword>
<name>A0ABM8VVT6_GIGMA</name>
<dbReference type="EMBL" id="CAJVQB010000023">
    <property type="protein sequence ID" value="CAG8458913.1"/>
    <property type="molecule type" value="Genomic_DNA"/>
</dbReference>
<proteinExistence type="predicted"/>
<organism evidence="1 2">
    <name type="scientific">Gigaspora margarita</name>
    <dbReference type="NCBI Taxonomy" id="4874"/>
    <lineage>
        <taxon>Eukaryota</taxon>
        <taxon>Fungi</taxon>
        <taxon>Fungi incertae sedis</taxon>
        <taxon>Mucoromycota</taxon>
        <taxon>Glomeromycotina</taxon>
        <taxon>Glomeromycetes</taxon>
        <taxon>Diversisporales</taxon>
        <taxon>Gigasporaceae</taxon>
        <taxon>Gigaspora</taxon>
    </lineage>
</organism>
<sequence length="213" mass="24852">MQNITITGWCPKGRRSEDGSIDKKYPLFETITNEYNQRTEMNVKDAEAPLILLLNKNKDKGTEYTIKMTYEYNKHLNIINLDMNDMNDNIENAVGWIITNLIRHLNVARPREKLAEQFRKWKVGIEDVNQFEKAEKEKIKALVAKGLDPNEKIKNLPTIKFPDIIAQKNSQKILNASSETEQMKDLSLNFIKNRSFFAIKKDMNFEIKIDETI</sequence>
<accession>A0ABM8VVT6</accession>
<evidence type="ECO:0000313" key="2">
    <source>
        <dbReference type="Proteomes" id="UP000789901"/>
    </source>
</evidence>
<dbReference type="Pfam" id="PF12694">
    <property type="entry name" value="cpYpsA"/>
    <property type="match status" value="1"/>
</dbReference>
<comment type="caution">
    <text evidence="1">The sequence shown here is derived from an EMBL/GenBank/DDBJ whole genome shotgun (WGS) entry which is preliminary data.</text>
</comment>